<keyword evidence="2" id="KW-0418">Kinase</keyword>
<reference evidence="3" key="1">
    <citation type="submission" date="2016-10" db="EMBL/GenBank/DDBJ databases">
        <authorList>
            <person name="Varghese N."/>
            <person name="Submissions S."/>
        </authorList>
    </citation>
    <scope>NUCLEOTIDE SEQUENCE [LARGE SCALE GENOMIC DNA]</scope>
    <source>
        <strain evidence="3">DSM 22619</strain>
    </source>
</reference>
<dbReference type="Gene3D" id="3.30.565.10">
    <property type="entry name" value="Histidine kinase-like ATPase, C-terminal domain"/>
    <property type="match status" value="1"/>
</dbReference>
<dbReference type="CDD" id="cd00075">
    <property type="entry name" value="HATPase"/>
    <property type="match status" value="1"/>
</dbReference>
<dbReference type="EMBL" id="FMZL01000005">
    <property type="protein sequence ID" value="SDC19142.1"/>
    <property type="molecule type" value="Genomic_DNA"/>
</dbReference>
<dbReference type="Proteomes" id="UP000198528">
    <property type="component" value="Unassembled WGS sequence"/>
</dbReference>
<dbReference type="InterPro" id="IPR003594">
    <property type="entry name" value="HATPase_dom"/>
</dbReference>
<feature type="domain" description="Histidine kinase/HSP90-like ATPase" evidence="1">
    <location>
        <begin position="49"/>
        <end position="152"/>
    </location>
</feature>
<name>A0A1G6JK30_9ACTN</name>
<proteinExistence type="predicted"/>
<dbReference type="AlphaFoldDB" id="A0A1G6JK30"/>
<organism evidence="2 3">
    <name type="scientific">Parafannyhessea umbonata</name>
    <dbReference type="NCBI Taxonomy" id="604330"/>
    <lineage>
        <taxon>Bacteria</taxon>
        <taxon>Bacillati</taxon>
        <taxon>Actinomycetota</taxon>
        <taxon>Coriobacteriia</taxon>
        <taxon>Coriobacteriales</taxon>
        <taxon>Atopobiaceae</taxon>
        <taxon>Parafannyhessea</taxon>
    </lineage>
</organism>
<keyword evidence="2" id="KW-0808">Transferase</keyword>
<dbReference type="STRING" id="604330.SAMN04489857_0814"/>
<dbReference type="GO" id="GO:0016301">
    <property type="term" value="F:kinase activity"/>
    <property type="evidence" value="ECO:0007669"/>
    <property type="project" value="UniProtKB-KW"/>
</dbReference>
<evidence type="ECO:0000313" key="3">
    <source>
        <dbReference type="Proteomes" id="UP000198528"/>
    </source>
</evidence>
<dbReference type="SUPFAM" id="SSF55874">
    <property type="entry name" value="ATPase domain of HSP90 chaperone/DNA topoisomerase II/histidine kinase"/>
    <property type="match status" value="1"/>
</dbReference>
<gene>
    <name evidence="2" type="ORF">SAMN04487824_10513</name>
</gene>
<evidence type="ECO:0000313" key="2">
    <source>
        <dbReference type="EMBL" id="SDC19142.1"/>
    </source>
</evidence>
<dbReference type="RefSeq" id="WP_090845595.1">
    <property type="nucleotide sequence ID" value="NZ_FMZL01000005.1"/>
</dbReference>
<evidence type="ECO:0000259" key="1">
    <source>
        <dbReference type="Pfam" id="PF02518"/>
    </source>
</evidence>
<sequence>MSDSASSLVDFVASMGGERSLRVEENYGDGFVRLRVAEAERRQAKHDIRCIEDVVIEMLRNSRDAGAENIFVATTREGATRYLTVLDDGCGIPQEMQDKIFEARVTSKLESVHMDRWGIHGRGMALYSVRENAQSARVMSSAPGLGSAIRIVTDAETLAERKDQSTWPTLGTDDEGNQVVATGPHNIVRTCCEFALEERGRCNVYFGSPAEMVATARRRVKPTVEGSSLLFIDDLSELPVLERMHAAADASELMRVSGSLGLDMSERTAHRIIAGQIHPQRSVLKRLTHKSDKSIERAVDLMKDRRGLKISKGDAEEFSRAVERDFRILAEKYYLNLSDEPRIRVSRGKIVVTFDIDESD</sequence>
<accession>A0A1G6JK30</accession>
<dbReference type="Pfam" id="PF02518">
    <property type="entry name" value="HATPase_c"/>
    <property type="match status" value="1"/>
</dbReference>
<dbReference type="InterPro" id="IPR036890">
    <property type="entry name" value="HATPase_C_sf"/>
</dbReference>
<keyword evidence="3" id="KW-1185">Reference proteome</keyword>
<protein>
    <submittedName>
        <fullName evidence="2">Histidine kinase-, DNA gyrase B-, and HSP90-like ATPase</fullName>
    </submittedName>
</protein>